<accession>A0ACB5RBI4</accession>
<keyword evidence="2" id="KW-1185">Reference proteome</keyword>
<name>A0ACB5RBI4_9CLOT</name>
<sequence>MYKLNQYEYKKVEDIFKELAFNIVIKSVIDGNTPGEIYVDNKDNPKTALVWDMMSELLVEGESNNDEFNKEINRLLIEELKPRAAKRYIPCFDFYYSKELENKLHVLLPQENCIRIDRSVYKFEKLKIDWRDLIPEDCNMAIIDKKLLERTDLKHIDGVKGWINSFWHSEDDLISKGIGYCLIKDGIVVSWCLSVFVSDKNFEFGLETVEQYRGNSYGKLTAAACMEYCTHNNIIPFWQCNKDNIPSNKVAESIGFEKDFQYYLENFRF</sequence>
<reference evidence="1" key="1">
    <citation type="journal article" date="2025" name="Int. J. Syst. Evol. Microbiol.">
        <title>Inconstantimicrobium mannanitabidum sp. nov., a novel member of the family Clostridiaceae isolated from anoxic soil under the treatment of reductive soil disinfestation.</title>
        <authorList>
            <person name="Ueki A."/>
            <person name="Tonouchi A."/>
            <person name="Honma S."/>
            <person name="Kaku N."/>
            <person name="Ueki K."/>
        </authorList>
    </citation>
    <scope>NUCLEOTIDE SEQUENCE</scope>
    <source>
        <strain evidence="1">TW13</strain>
    </source>
</reference>
<organism evidence="1 2">
    <name type="scientific">Inconstantimicrobium mannanitabidum</name>
    <dbReference type="NCBI Taxonomy" id="1604901"/>
    <lineage>
        <taxon>Bacteria</taxon>
        <taxon>Bacillati</taxon>
        <taxon>Bacillota</taxon>
        <taxon>Clostridia</taxon>
        <taxon>Eubacteriales</taxon>
        <taxon>Clostridiaceae</taxon>
        <taxon>Inconstantimicrobium</taxon>
    </lineage>
</organism>
<comment type="caution">
    <text evidence="1">The sequence shown here is derived from an EMBL/GenBank/DDBJ whole genome shotgun (WGS) entry which is preliminary data.</text>
</comment>
<evidence type="ECO:0000313" key="2">
    <source>
        <dbReference type="Proteomes" id="UP001058074"/>
    </source>
</evidence>
<proteinExistence type="predicted"/>
<protein>
    <submittedName>
        <fullName evidence="1">Acetyltransferase</fullName>
    </submittedName>
</protein>
<dbReference type="Proteomes" id="UP001058074">
    <property type="component" value="Unassembled WGS sequence"/>
</dbReference>
<dbReference type="EMBL" id="BROD01000001">
    <property type="protein sequence ID" value="GKX66358.1"/>
    <property type="molecule type" value="Genomic_DNA"/>
</dbReference>
<evidence type="ECO:0000313" key="1">
    <source>
        <dbReference type="EMBL" id="GKX66358.1"/>
    </source>
</evidence>
<gene>
    <name evidence="1" type="ORF">rsdtw13_16160</name>
</gene>